<dbReference type="Proteomes" id="UP000001555">
    <property type="component" value="Unassembled WGS sequence"/>
</dbReference>
<reference evidence="2 4" key="1">
    <citation type="submission" date="2008-03" db="EMBL/GenBank/DDBJ databases">
        <title>Annotation of Ixodes scapularis.</title>
        <authorList>
            <consortium name="Ixodes scapularis Genome Project Consortium"/>
            <person name="Caler E."/>
            <person name="Hannick L.I."/>
            <person name="Bidwell S."/>
            <person name="Joardar V."/>
            <person name="Thiagarajan M."/>
            <person name="Amedeo P."/>
            <person name="Galinsky K.J."/>
            <person name="Schobel S."/>
            <person name="Inman J."/>
            <person name="Hostetler J."/>
            <person name="Miller J."/>
            <person name="Hammond M."/>
            <person name="Megy K."/>
            <person name="Lawson D."/>
            <person name="Kodira C."/>
            <person name="Sutton G."/>
            <person name="Meyer J."/>
            <person name="Hill C.A."/>
            <person name="Birren B."/>
            <person name="Nene V."/>
            <person name="Collins F."/>
            <person name="Alarcon-Chaidez F."/>
            <person name="Wikel S."/>
            <person name="Strausberg R."/>
        </authorList>
    </citation>
    <scope>NUCLEOTIDE SEQUENCE [LARGE SCALE GENOMIC DNA]</scope>
    <source>
        <strain evidence="4">Wikel</strain>
        <strain evidence="2">Wikel colony</strain>
    </source>
</reference>
<dbReference type="PANTHER" id="PTHR19303">
    <property type="entry name" value="TRANSPOSON"/>
    <property type="match status" value="1"/>
</dbReference>
<sequence>MTTSSQEMEGGNASDRHDITSKNIVGEAASIDNQSFQKCKDKNLERILGTYADKDIYDADETELVFLVLPVKTLVAKTDKCVGSKNNKNRIIVLICTNMGGLDKRNLLVIGKVKKPQGFAKVLSMPVAFRNTGYLQQAAPRFYKGRGKTKCKVLLLLDNCSTHHINAHPSAVEVPFLPPNMTTKLHLMDHNVIANFKVHIRRRVIEHLLNDIRTADNPASLKAPLVNVADRPRHHKHGGACRLFFPFPLPLTWLLYKVQAVQE</sequence>
<dbReference type="GO" id="GO:0003677">
    <property type="term" value="F:DNA binding"/>
    <property type="evidence" value="ECO:0000318"/>
    <property type="project" value="GO_Central"/>
</dbReference>
<evidence type="ECO:0000313" key="3">
    <source>
        <dbReference type="EnsemblMetazoa" id="ISCW003902-PA"/>
    </source>
</evidence>
<accession>B7PFC6</accession>
<keyword evidence="4" id="KW-1185">Reference proteome</keyword>
<dbReference type="EMBL" id="DS701275">
    <property type="protein sequence ID" value="EEC05298.1"/>
    <property type="molecule type" value="Genomic_DNA"/>
</dbReference>
<feature type="domain" description="DDE-1" evidence="1">
    <location>
        <begin position="88"/>
        <end position="219"/>
    </location>
</feature>
<dbReference type="PaxDb" id="6945-B7PFC6"/>
<reference evidence="3" key="2">
    <citation type="submission" date="2020-05" db="UniProtKB">
        <authorList>
            <consortium name="EnsemblMetazoa"/>
        </authorList>
    </citation>
    <scope>IDENTIFICATION</scope>
    <source>
        <strain evidence="3">wikel</strain>
    </source>
</reference>
<dbReference type="InterPro" id="IPR050863">
    <property type="entry name" value="CenT-Element_Derived"/>
</dbReference>
<dbReference type="EMBL" id="ABJB010253899">
    <property type="status" value="NOT_ANNOTATED_CDS"/>
    <property type="molecule type" value="Genomic_DNA"/>
</dbReference>
<dbReference type="InterPro" id="IPR004875">
    <property type="entry name" value="DDE_SF_endonuclease_dom"/>
</dbReference>
<evidence type="ECO:0000313" key="4">
    <source>
        <dbReference type="Proteomes" id="UP000001555"/>
    </source>
</evidence>
<dbReference type="VEuPathDB" id="VectorBase:ISCW003902"/>
<evidence type="ECO:0000259" key="1">
    <source>
        <dbReference type="Pfam" id="PF03184"/>
    </source>
</evidence>
<protein>
    <submittedName>
        <fullName evidence="2 3">Centromere protein B, putative</fullName>
    </submittedName>
</protein>
<dbReference type="PANTHER" id="PTHR19303:SF73">
    <property type="entry name" value="PROTEIN PDC2"/>
    <property type="match status" value="1"/>
</dbReference>
<dbReference type="VEuPathDB" id="VectorBase:ISCI003902"/>
<gene>
    <name evidence="2" type="ORF">IscW_ISCW003902</name>
</gene>
<dbReference type="GO" id="GO:0005634">
    <property type="term" value="C:nucleus"/>
    <property type="evidence" value="ECO:0000318"/>
    <property type="project" value="GO_Central"/>
</dbReference>
<dbReference type="InParanoid" id="B7PFC6"/>
<dbReference type="STRING" id="6945.B7PFC6"/>
<proteinExistence type="predicted"/>
<dbReference type="Pfam" id="PF03184">
    <property type="entry name" value="DDE_1"/>
    <property type="match status" value="1"/>
</dbReference>
<evidence type="ECO:0000313" key="2">
    <source>
        <dbReference type="EMBL" id="EEC05298.1"/>
    </source>
</evidence>
<dbReference type="HOGENOM" id="CLU_018294_2_1_1"/>
<name>B7PFC6_IXOSC</name>
<dbReference type="AlphaFoldDB" id="B7PFC6"/>
<dbReference type="EnsemblMetazoa" id="ISCW003902-RA">
    <property type="protein sequence ID" value="ISCW003902-PA"/>
    <property type="gene ID" value="ISCW003902"/>
</dbReference>
<organism>
    <name type="scientific">Ixodes scapularis</name>
    <name type="common">Black-legged tick</name>
    <name type="synonym">Deer tick</name>
    <dbReference type="NCBI Taxonomy" id="6945"/>
    <lineage>
        <taxon>Eukaryota</taxon>
        <taxon>Metazoa</taxon>
        <taxon>Ecdysozoa</taxon>
        <taxon>Arthropoda</taxon>
        <taxon>Chelicerata</taxon>
        <taxon>Arachnida</taxon>
        <taxon>Acari</taxon>
        <taxon>Parasitiformes</taxon>
        <taxon>Ixodida</taxon>
        <taxon>Ixodoidea</taxon>
        <taxon>Ixodidae</taxon>
        <taxon>Ixodinae</taxon>
        <taxon>Ixodes</taxon>
    </lineage>
</organism>